<feature type="signal peptide" evidence="1">
    <location>
        <begin position="1"/>
        <end position="19"/>
    </location>
</feature>
<feature type="chain" id="PRO_5015126240" description="Copper chaperone PCu(A)C" evidence="1">
    <location>
        <begin position="20"/>
        <end position="157"/>
    </location>
</feature>
<keyword evidence="3" id="KW-1185">Reference proteome</keyword>
<dbReference type="RefSeq" id="WP_106741123.1">
    <property type="nucleotide sequence ID" value="NZ_PXYY01000022.1"/>
</dbReference>
<keyword evidence="1" id="KW-0732">Signal</keyword>
<dbReference type="Gene3D" id="2.60.40.1890">
    <property type="entry name" value="PCu(A)C copper chaperone"/>
    <property type="match status" value="1"/>
</dbReference>
<dbReference type="PANTHER" id="PTHR36302:SF1">
    <property type="entry name" value="COPPER CHAPERONE PCU(A)C"/>
    <property type="match status" value="1"/>
</dbReference>
<dbReference type="SUPFAM" id="SSF110087">
    <property type="entry name" value="DR1885-like metal-binding protein"/>
    <property type="match status" value="1"/>
</dbReference>
<dbReference type="InterPro" id="IPR036182">
    <property type="entry name" value="PCuAC_sf"/>
</dbReference>
<sequence length="157" mass="17048">MKKLLATLIIAGLATSVSAAGIQVKDTWARATVEGMHMSGAFMTIHNDNAKQDFLLGGSSDVAERVEVHTHINDNGVMRMREVKGGVPLPGKADTELKPGSYHIMFMGLKRALKEGETIPVTLKFKNEKPQTVNVPVKTTPMSAMHKDQHGVGVHQH</sequence>
<dbReference type="PANTHER" id="PTHR36302">
    <property type="entry name" value="BLR7088 PROTEIN"/>
    <property type="match status" value="1"/>
</dbReference>
<evidence type="ECO:0000256" key="1">
    <source>
        <dbReference type="SAM" id="SignalP"/>
    </source>
</evidence>
<evidence type="ECO:0008006" key="4">
    <source>
        <dbReference type="Google" id="ProtNLM"/>
    </source>
</evidence>
<dbReference type="Pfam" id="PF04314">
    <property type="entry name" value="PCuAC"/>
    <property type="match status" value="1"/>
</dbReference>
<dbReference type="InterPro" id="IPR007410">
    <property type="entry name" value="LpqE-like"/>
</dbReference>
<accession>A0A2P7U0V4</accession>
<evidence type="ECO:0000313" key="3">
    <source>
        <dbReference type="Proteomes" id="UP000241868"/>
    </source>
</evidence>
<dbReference type="OrthoDB" id="9796962at2"/>
<dbReference type="Proteomes" id="UP000241868">
    <property type="component" value="Unassembled WGS sequence"/>
</dbReference>
<dbReference type="InterPro" id="IPR058248">
    <property type="entry name" value="Lxx211020-like"/>
</dbReference>
<name>A0A2P7U0V4_9NEIS</name>
<dbReference type="EMBL" id="PXYY01000022">
    <property type="protein sequence ID" value="PSJ80612.1"/>
    <property type="molecule type" value="Genomic_DNA"/>
</dbReference>
<evidence type="ECO:0000313" key="2">
    <source>
        <dbReference type="EMBL" id="PSJ80612.1"/>
    </source>
</evidence>
<dbReference type="AlphaFoldDB" id="A0A2P7U0V4"/>
<gene>
    <name evidence="2" type="ORF">C7N83_05165</name>
</gene>
<proteinExistence type="predicted"/>
<comment type="caution">
    <text evidence="2">The sequence shown here is derived from an EMBL/GenBank/DDBJ whole genome shotgun (WGS) entry which is preliminary data.</text>
</comment>
<reference evidence="2 3" key="1">
    <citation type="submission" date="2018-03" db="EMBL/GenBank/DDBJ databases">
        <title>Neisseria weixii sp. nov., isolated from the intestinal contents of Tibetan Plateau pika (Ochotona curzoniae) in Yushu, Qinghai Province, China.</title>
        <authorList>
            <person name="Gui Z."/>
        </authorList>
    </citation>
    <scope>NUCLEOTIDE SEQUENCE [LARGE SCALE GENOMIC DNA]</scope>
    <source>
        <strain evidence="2 3">ATCC 51483</strain>
    </source>
</reference>
<protein>
    <recommendedName>
        <fullName evidence="4">Copper chaperone PCu(A)C</fullName>
    </recommendedName>
</protein>
<organism evidence="2 3">
    <name type="scientific">Neisseria iguanae</name>
    <dbReference type="NCBI Taxonomy" id="90242"/>
    <lineage>
        <taxon>Bacteria</taxon>
        <taxon>Pseudomonadati</taxon>
        <taxon>Pseudomonadota</taxon>
        <taxon>Betaproteobacteria</taxon>
        <taxon>Neisseriales</taxon>
        <taxon>Neisseriaceae</taxon>
        <taxon>Neisseria</taxon>
    </lineage>
</organism>